<proteinExistence type="predicted"/>
<dbReference type="InterPro" id="IPR035925">
    <property type="entry name" value="BSD_dom_sf"/>
</dbReference>
<dbReference type="OrthoDB" id="73788at2759"/>
<feature type="compositionally biased region" description="Low complexity" evidence="1">
    <location>
        <begin position="197"/>
        <end position="212"/>
    </location>
</feature>
<evidence type="ECO:0000313" key="4">
    <source>
        <dbReference type="Proteomes" id="UP000011668"/>
    </source>
</evidence>
<organism evidence="3 4">
    <name type="scientific">Thanatephorus cucumeris (strain AG1-IA)</name>
    <name type="common">Rice sheath blight fungus</name>
    <name type="synonym">Rhizoctonia solani</name>
    <dbReference type="NCBI Taxonomy" id="983506"/>
    <lineage>
        <taxon>Eukaryota</taxon>
        <taxon>Fungi</taxon>
        <taxon>Dikarya</taxon>
        <taxon>Basidiomycota</taxon>
        <taxon>Agaricomycotina</taxon>
        <taxon>Agaricomycetes</taxon>
        <taxon>Cantharellales</taxon>
        <taxon>Ceratobasidiaceae</taxon>
        <taxon>Rhizoctonia</taxon>
        <taxon>Rhizoctonia solani AG-1</taxon>
    </lineage>
</organism>
<keyword evidence="4" id="KW-1185">Reference proteome</keyword>
<evidence type="ECO:0000313" key="3">
    <source>
        <dbReference type="EMBL" id="ELU42738.1"/>
    </source>
</evidence>
<feature type="compositionally biased region" description="Low complexity" evidence="1">
    <location>
        <begin position="547"/>
        <end position="558"/>
    </location>
</feature>
<accession>L8X132</accession>
<dbReference type="InterPro" id="IPR005607">
    <property type="entry name" value="BSD_dom"/>
</dbReference>
<feature type="region of interest" description="Disordered" evidence="1">
    <location>
        <begin position="145"/>
        <end position="212"/>
    </location>
</feature>
<protein>
    <submittedName>
        <fullName evidence="3">BSD domain-containing protein</fullName>
    </submittedName>
</protein>
<feature type="compositionally biased region" description="Low complexity" evidence="1">
    <location>
        <begin position="506"/>
        <end position="517"/>
    </location>
</feature>
<feature type="compositionally biased region" description="Polar residues" evidence="1">
    <location>
        <begin position="82"/>
        <end position="98"/>
    </location>
</feature>
<dbReference type="GO" id="GO:0005737">
    <property type="term" value="C:cytoplasm"/>
    <property type="evidence" value="ECO:0007669"/>
    <property type="project" value="TreeGrafter"/>
</dbReference>
<feature type="compositionally biased region" description="Acidic residues" evidence="1">
    <location>
        <begin position="436"/>
        <end position="456"/>
    </location>
</feature>
<dbReference type="EMBL" id="AFRT01000759">
    <property type="protein sequence ID" value="ELU42738.1"/>
    <property type="molecule type" value="Genomic_DNA"/>
</dbReference>
<dbReference type="PANTHER" id="PTHR16019:SF5">
    <property type="entry name" value="BSD DOMAIN-CONTAINING PROTEIN 1"/>
    <property type="match status" value="1"/>
</dbReference>
<comment type="caution">
    <text evidence="3">The sequence shown here is derived from an EMBL/GenBank/DDBJ whole genome shotgun (WGS) entry which is preliminary data.</text>
</comment>
<dbReference type="InterPro" id="IPR051494">
    <property type="entry name" value="BSD_domain-containing"/>
</dbReference>
<feature type="compositionally biased region" description="Acidic residues" evidence="1">
    <location>
        <begin position="581"/>
        <end position="595"/>
    </location>
</feature>
<feature type="region of interest" description="Disordered" evidence="1">
    <location>
        <begin position="436"/>
        <end position="595"/>
    </location>
</feature>
<dbReference type="SUPFAM" id="SSF140383">
    <property type="entry name" value="BSD domain-like"/>
    <property type="match status" value="1"/>
</dbReference>
<dbReference type="PROSITE" id="PS50858">
    <property type="entry name" value="BSD"/>
    <property type="match status" value="1"/>
</dbReference>
<dbReference type="Pfam" id="PF03909">
    <property type="entry name" value="BSD"/>
    <property type="match status" value="1"/>
</dbReference>
<feature type="region of interest" description="Disordered" evidence="1">
    <location>
        <begin position="76"/>
        <end position="98"/>
    </location>
</feature>
<dbReference type="SMART" id="SM00751">
    <property type="entry name" value="BSD"/>
    <property type="match status" value="1"/>
</dbReference>
<feature type="domain" description="BSD" evidence="2">
    <location>
        <begin position="402"/>
        <end position="436"/>
    </location>
</feature>
<feature type="compositionally biased region" description="Low complexity" evidence="1">
    <location>
        <begin position="467"/>
        <end position="496"/>
    </location>
</feature>
<evidence type="ECO:0000256" key="1">
    <source>
        <dbReference type="SAM" id="MobiDB-lite"/>
    </source>
</evidence>
<dbReference type="PANTHER" id="PTHR16019">
    <property type="entry name" value="SYNAPSE-ASSOCIATED PROTEIN"/>
    <property type="match status" value="1"/>
</dbReference>
<name>L8X132_THACA</name>
<gene>
    <name evidence="3" type="ORF">AG1IA_03244</name>
</gene>
<sequence>MTFYVNYKETDPSQAARQTPDKDRAANLKRVSLYHGIVTSNISVTAPNYFANTIHLASMANLPELFDIADQIQEDERRASLDQPSSSRSVNAQPQQTLGEEVNEVIGQLGRFWGGFQKQSQAAFQTARKDFGSVVQAARKEASWLGNNATTQRDGPAGSGEASNSATASSTGPPAPISIDTKGKEKEVEDDTATIKSSSPTTDTTPGASATTGTFFSRLQANLPPQFAPAAITATLQSQLSTAQAQADALRTSLATNIQRIQQEGNMPISFAQAEKLAGEYVHRSEELLKGAGAFLKDAVHVIPAEGVDNTRGVVWDGSDIWMMPSPMAPGTPTPEASASGRPALTHAEALLKRLKSDPEVLRVDPASSSAKERYEKYITGIDISDTQWTSRIREVIADTSEDSDSLLSTKEKLVPEAVSEDEFWKRYFFRVQQINEDEEKPPTQPEDDFSWEDDEKPNSPINNDESNSTQPPTNPTTDLPPTHPSTSTTTLKTSTNDLAPPSPVPAAESATTPTATGPNSRSASQILIAHSGVSTSNTSPRESESSFDVVSASSSVAGMNADVADKKRSPDEKTKTDQKDDSDDSDWDCAEARV</sequence>
<dbReference type="AlphaFoldDB" id="L8X132"/>
<feature type="compositionally biased region" description="Basic and acidic residues" evidence="1">
    <location>
        <begin position="564"/>
        <end position="580"/>
    </location>
</feature>
<dbReference type="Proteomes" id="UP000011668">
    <property type="component" value="Unassembled WGS sequence"/>
</dbReference>
<dbReference type="HOGENOM" id="CLU_039658_0_0_1"/>
<dbReference type="Gene3D" id="1.10.3970.10">
    <property type="entry name" value="BSD domain"/>
    <property type="match status" value="1"/>
</dbReference>
<dbReference type="OMA" id="TYYEGAR"/>
<evidence type="ECO:0000259" key="2">
    <source>
        <dbReference type="PROSITE" id="PS50858"/>
    </source>
</evidence>
<reference evidence="3 4" key="1">
    <citation type="journal article" date="2013" name="Nat. Commun.">
        <title>The evolution and pathogenic mechanisms of the rice sheath blight pathogen.</title>
        <authorList>
            <person name="Zheng A."/>
            <person name="Lin R."/>
            <person name="Xu L."/>
            <person name="Qin P."/>
            <person name="Tang C."/>
            <person name="Ai P."/>
            <person name="Zhang D."/>
            <person name="Liu Y."/>
            <person name="Sun Z."/>
            <person name="Feng H."/>
            <person name="Wang Y."/>
            <person name="Chen Y."/>
            <person name="Liang X."/>
            <person name="Fu R."/>
            <person name="Li Q."/>
            <person name="Zhang J."/>
            <person name="Yu X."/>
            <person name="Xie Z."/>
            <person name="Ding L."/>
            <person name="Guan P."/>
            <person name="Tang J."/>
            <person name="Liang Y."/>
            <person name="Wang S."/>
            <person name="Deng Q."/>
            <person name="Li S."/>
            <person name="Zhu J."/>
            <person name="Wang L."/>
            <person name="Liu H."/>
            <person name="Li P."/>
        </authorList>
    </citation>
    <scope>NUCLEOTIDE SEQUENCE [LARGE SCALE GENOMIC DNA]</scope>
    <source>
        <strain evidence="4">AG-1 IA</strain>
    </source>
</reference>
<feature type="compositionally biased region" description="Polar residues" evidence="1">
    <location>
        <begin position="161"/>
        <end position="172"/>
    </location>
</feature>